<proteinExistence type="predicted"/>
<gene>
    <name evidence="1" type="ORF">FHR36_001972</name>
</gene>
<sequence length="44" mass="4847">MGPDFAAYPILNLSISDGSFHRPPASGDPVTMECDLIMIERPQR</sequence>
<dbReference type="EMBL" id="JAMZDX010000002">
    <property type="protein sequence ID" value="MCP2308848.1"/>
    <property type="molecule type" value="Genomic_DNA"/>
</dbReference>
<evidence type="ECO:0000313" key="2">
    <source>
        <dbReference type="Proteomes" id="UP001206483"/>
    </source>
</evidence>
<organism evidence="1 2">
    <name type="scientific">Kitasatospora paracochleata</name>
    <dbReference type="NCBI Taxonomy" id="58354"/>
    <lineage>
        <taxon>Bacteria</taxon>
        <taxon>Bacillati</taxon>
        <taxon>Actinomycetota</taxon>
        <taxon>Actinomycetes</taxon>
        <taxon>Kitasatosporales</taxon>
        <taxon>Streptomycetaceae</taxon>
        <taxon>Kitasatospora</taxon>
    </lineage>
</organism>
<dbReference type="RefSeq" id="WP_301329971.1">
    <property type="nucleotide sequence ID" value="NZ_JAMZDX010000002.1"/>
</dbReference>
<comment type="caution">
    <text evidence="1">The sequence shown here is derived from an EMBL/GenBank/DDBJ whole genome shotgun (WGS) entry which is preliminary data.</text>
</comment>
<keyword evidence="2" id="KW-1185">Reference proteome</keyword>
<protein>
    <submittedName>
        <fullName evidence="1">Uncharacterized protein</fullName>
    </submittedName>
</protein>
<accession>A0ABT1IVA1</accession>
<name>A0ABT1IVA1_9ACTN</name>
<reference evidence="1 2" key="1">
    <citation type="submission" date="2022-06" db="EMBL/GenBank/DDBJ databases">
        <title>Sequencing the genomes of 1000 actinobacteria strains.</title>
        <authorList>
            <person name="Klenk H.-P."/>
        </authorList>
    </citation>
    <scope>NUCLEOTIDE SEQUENCE [LARGE SCALE GENOMIC DNA]</scope>
    <source>
        <strain evidence="1 2">DSM 41656</strain>
    </source>
</reference>
<evidence type="ECO:0000313" key="1">
    <source>
        <dbReference type="EMBL" id="MCP2308848.1"/>
    </source>
</evidence>
<dbReference type="Proteomes" id="UP001206483">
    <property type="component" value="Unassembled WGS sequence"/>
</dbReference>